<evidence type="ECO:0000313" key="2">
    <source>
        <dbReference type="EMBL" id="RKT85481.1"/>
    </source>
</evidence>
<dbReference type="GO" id="GO:0006355">
    <property type="term" value="P:regulation of DNA-templated transcription"/>
    <property type="evidence" value="ECO:0007669"/>
    <property type="project" value="TreeGrafter"/>
</dbReference>
<dbReference type="InterPro" id="IPR029062">
    <property type="entry name" value="Class_I_gatase-like"/>
</dbReference>
<keyword evidence="5" id="KW-1185">Reference proteome</keyword>
<dbReference type="CDD" id="cd03139">
    <property type="entry name" value="GATase1_PfpI_2"/>
    <property type="match status" value="1"/>
</dbReference>
<dbReference type="AlphaFoldDB" id="A0A1I5IGT2"/>
<organism evidence="3 4">
    <name type="scientific">Saccharopolyspora antimicrobica</name>
    <dbReference type="NCBI Taxonomy" id="455193"/>
    <lineage>
        <taxon>Bacteria</taxon>
        <taxon>Bacillati</taxon>
        <taxon>Actinomycetota</taxon>
        <taxon>Actinomycetes</taxon>
        <taxon>Pseudonocardiales</taxon>
        <taxon>Pseudonocardiaceae</taxon>
        <taxon>Saccharopolyspora</taxon>
    </lineage>
</organism>
<dbReference type="PANTHER" id="PTHR43130">
    <property type="entry name" value="ARAC-FAMILY TRANSCRIPTIONAL REGULATOR"/>
    <property type="match status" value="1"/>
</dbReference>
<dbReference type="OrthoDB" id="4265717at2"/>
<dbReference type="PANTHER" id="PTHR43130:SF2">
    <property type="entry name" value="DJ-1_PFPI DOMAIN-CONTAINING PROTEIN"/>
    <property type="match status" value="1"/>
</dbReference>
<dbReference type="InterPro" id="IPR002818">
    <property type="entry name" value="DJ-1/PfpI"/>
</dbReference>
<dbReference type="Proteomes" id="UP000199398">
    <property type="component" value="Unassembled WGS sequence"/>
</dbReference>
<reference evidence="2 5" key="2">
    <citation type="submission" date="2018-10" db="EMBL/GenBank/DDBJ databases">
        <title>Sequencing the genomes of 1000 actinobacteria strains.</title>
        <authorList>
            <person name="Klenk H.-P."/>
        </authorList>
    </citation>
    <scope>NUCLEOTIDE SEQUENCE [LARGE SCALE GENOMIC DNA]</scope>
    <source>
        <strain evidence="2 5">DSM 45119</strain>
    </source>
</reference>
<dbReference type="Gene3D" id="3.40.50.880">
    <property type="match status" value="1"/>
</dbReference>
<name>A0A1I5IGT2_9PSEU</name>
<evidence type="ECO:0000313" key="5">
    <source>
        <dbReference type="Proteomes" id="UP000270697"/>
    </source>
</evidence>
<accession>A0A1I5IGT2</accession>
<dbReference type="Proteomes" id="UP000270697">
    <property type="component" value="Unassembled WGS sequence"/>
</dbReference>
<gene>
    <name evidence="2" type="ORF">ATL45_3828</name>
    <name evidence="3" type="ORF">SAMN05421805_118119</name>
</gene>
<evidence type="ECO:0000313" key="4">
    <source>
        <dbReference type="Proteomes" id="UP000199398"/>
    </source>
</evidence>
<reference evidence="3 4" key="1">
    <citation type="submission" date="2016-10" db="EMBL/GenBank/DDBJ databases">
        <authorList>
            <person name="de Groot N.N."/>
        </authorList>
    </citation>
    <scope>NUCLEOTIDE SEQUENCE [LARGE SCALE GENOMIC DNA]</scope>
    <source>
        <strain evidence="3 4">CPCC 201259</strain>
    </source>
</reference>
<dbReference type="RefSeq" id="WP_093157931.1">
    <property type="nucleotide sequence ID" value="NZ_FOUP01000018.1"/>
</dbReference>
<evidence type="ECO:0000259" key="1">
    <source>
        <dbReference type="Pfam" id="PF01965"/>
    </source>
</evidence>
<sequence length="208" mass="21861">MDIAFVLYDKFTALDLIGPYEVLAGPDSVTPHFVAASRDTVVCDSGLPIRPTTTFAELTGPDVVVVPGSSQWRAALEHTELTTWLATVHPTTTWTASVCTGSTLLAKAGILADRPATTHWAVRDVLAELGAQVRTDRVVVDGDVITGAGVSAGIDMALLLAARMWGEDSAKLIQLALEYDPQPPFDAGSPDKAGPELTAAVREGVLPA</sequence>
<dbReference type="InterPro" id="IPR052158">
    <property type="entry name" value="INH-QAR"/>
</dbReference>
<dbReference type="STRING" id="455193.SAMN05421805_118119"/>
<protein>
    <submittedName>
        <fullName evidence="3">DJ-1/PfpI family protein</fullName>
    </submittedName>
</protein>
<proteinExistence type="predicted"/>
<dbReference type="Pfam" id="PF01965">
    <property type="entry name" value="DJ-1_PfpI"/>
    <property type="match status" value="1"/>
</dbReference>
<evidence type="ECO:0000313" key="3">
    <source>
        <dbReference type="EMBL" id="SFO59466.1"/>
    </source>
</evidence>
<dbReference type="EMBL" id="FOUP01000018">
    <property type="protein sequence ID" value="SFO59466.1"/>
    <property type="molecule type" value="Genomic_DNA"/>
</dbReference>
<dbReference type="EMBL" id="RBXX01000002">
    <property type="protein sequence ID" value="RKT85481.1"/>
    <property type="molecule type" value="Genomic_DNA"/>
</dbReference>
<feature type="domain" description="DJ-1/PfpI" evidence="1">
    <location>
        <begin position="3"/>
        <end position="161"/>
    </location>
</feature>
<dbReference type="SUPFAM" id="SSF52317">
    <property type="entry name" value="Class I glutamine amidotransferase-like"/>
    <property type="match status" value="1"/>
</dbReference>